<accession>A0A1H6Z802</accession>
<evidence type="ECO:0000313" key="3">
    <source>
        <dbReference type="Proteomes" id="UP000199005"/>
    </source>
</evidence>
<dbReference type="PANTHER" id="PTHR43685">
    <property type="entry name" value="GLYCOSYLTRANSFERASE"/>
    <property type="match status" value="1"/>
</dbReference>
<name>A0A1H6Z802_9GAMM</name>
<dbReference type="Gene3D" id="3.40.50.2000">
    <property type="entry name" value="Glycogen Phosphorylase B"/>
    <property type="match status" value="1"/>
</dbReference>
<organism evidence="2 3">
    <name type="scientific">Azotobacter beijerinckii</name>
    <dbReference type="NCBI Taxonomy" id="170623"/>
    <lineage>
        <taxon>Bacteria</taxon>
        <taxon>Pseudomonadati</taxon>
        <taxon>Pseudomonadota</taxon>
        <taxon>Gammaproteobacteria</taxon>
        <taxon>Pseudomonadales</taxon>
        <taxon>Pseudomonadaceae</taxon>
        <taxon>Azotobacter</taxon>
    </lineage>
</organism>
<reference evidence="2 3" key="1">
    <citation type="submission" date="2016-10" db="EMBL/GenBank/DDBJ databases">
        <authorList>
            <person name="de Groot N.N."/>
        </authorList>
    </citation>
    <scope>NUCLEOTIDE SEQUENCE [LARGE SCALE GENOMIC DNA]</scope>
    <source>
        <strain evidence="2 3">DSM 1041</strain>
    </source>
</reference>
<dbReference type="Gene3D" id="3.90.550.10">
    <property type="entry name" value="Spore Coat Polysaccharide Biosynthesis Protein SpsA, Chain A"/>
    <property type="match status" value="1"/>
</dbReference>
<evidence type="ECO:0000259" key="1">
    <source>
        <dbReference type="Pfam" id="PF00535"/>
    </source>
</evidence>
<dbReference type="SUPFAM" id="SSF53448">
    <property type="entry name" value="Nucleotide-diphospho-sugar transferases"/>
    <property type="match status" value="1"/>
</dbReference>
<dbReference type="Pfam" id="PF00535">
    <property type="entry name" value="Glycos_transf_2"/>
    <property type="match status" value="1"/>
</dbReference>
<gene>
    <name evidence="2" type="ORF">SAMN04244579_04466</name>
</gene>
<dbReference type="STRING" id="170623.SAMN04244579_04466"/>
<keyword evidence="2" id="KW-0808">Transferase</keyword>
<dbReference type="CDD" id="cd00761">
    <property type="entry name" value="Glyco_tranf_GTA_type"/>
    <property type="match status" value="1"/>
</dbReference>
<dbReference type="InterPro" id="IPR050834">
    <property type="entry name" value="Glycosyltransf_2"/>
</dbReference>
<proteinExistence type="predicted"/>
<dbReference type="RefSeq" id="WP_090902926.1">
    <property type="nucleotide sequence ID" value="NZ_FNYO01000114.1"/>
</dbReference>
<sequence length="884" mass="101846">MHTAAIFISFDAVAVSGITVEASKVAKSLEQHGVKSYLDVGYDIKIDKGNFNKPYDHEKDIYQGIFTLVRIDDIDAVPHYNVDFIEHSHNVLIGRKISVSSEEQEELLIAIRESSQELAHRIVQLWEKLNISYVIVENGTLPENIIYTKALYLSIEAYGKRHNLGNFVIWRDHDLMWNSEKTVIKYGPEPYPYAIKPVQSGHITYVTLNNHLKNKLEEWCHHEVEIKVKKNTYDFTGQGIYTSIRENLDIRDSDILIARTTRIIPQKRQDRDIYLVQRLNQLFIQNGIYRKVFLVVAGDPHENHTYYQELNELARKLNVEQFIKFIGSLPHEYMPSKEKSITIEDLYYSCDLVSFLTSWDYDSYGNPVGEAISSQRCYITTSYEYYQEVYGQHGFEAPIMSISEEQDGLPDDAFINDIYRLINNKKLMSEVAQRNFSIGKQVLSNNVIDMLGLNCSGGNVRDTIFVSVVLPVYNESDRIDDVLVSLFNQKTHNGMITHDSYELIVVDNNSTDNSVEKINAFKAKNPSMDIHIIQETIQGVSSARKRGMDYASLRSKTRDSRLGVKNKHYIVSADADCTVDHYWLHALIEKMVEENGDLGTCNYYYNEESFRKRPNLFNEIQKTLRCRDMSFSLFGGFPDGKGFAVERGIYDKVGGIEIFYQLNNGRFVEHLSDDWDFGIRVIAWGGKPVYARDSRVEINSRRVDTILEEVITGIAYGQDGIIIMKDVRPDVEEQTPTLCDTTPEQSQQAWGYSIKDFVPKNIVLPALLNPQILLESPAVREFFTGPVADRLYQRIHEIKHESRIIDFKPIHAYKTPAYRLYFEFREEIFSAMRRAVGEGIGFPPPLPECFDVVKPEDFERFVYYFCEDRESGEAHNYFANGGVF</sequence>
<dbReference type="GO" id="GO:0016740">
    <property type="term" value="F:transferase activity"/>
    <property type="evidence" value="ECO:0007669"/>
    <property type="project" value="UniProtKB-KW"/>
</dbReference>
<dbReference type="EMBL" id="FNYO01000114">
    <property type="protein sequence ID" value="SEJ45782.1"/>
    <property type="molecule type" value="Genomic_DNA"/>
</dbReference>
<dbReference type="InterPro" id="IPR029044">
    <property type="entry name" value="Nucleotide-diphossugar_trans"/>
</dbReference>
<evidence type="ECO:0000313" key="2">
    <source>
        <dbReference type="EMBL" id="SEJ45782.1"/>
    </source>
</evidence>
<dbReference type="PANTHER" id="PTHR43685:SF2">
    <property type="entry name" value="GLYCOSYLTRANSFERASE 2-LIKE DOMAIN-CONTAINING PROTEIN"/>
    <property type="match status" value="1"/>
</dbReference>
<dbReference type="Proteomes" id="UP000199005">
    <property type="component" value="Unassembled WGS sequence"/>
</dbReference>
<dbReference type="AlphaFoldDB" id="A0A1H6Z802"/>
<dbReference type="InterPro" id="IPR001173">
    <property type="entry name" value="Glyco_trans_2-like"/>
</dbReference>
<dbReference type="SUPFAM" id="SSF53756">
    <property type="entry name" value="UDP-Glycosyltransferase/glycogen phosphorylase"/>
    <property type="match status" value="1"/>
</dbReference>
<protein>
    <submittedName>
        <fullName evidence="2">Glycosyl transferase family 2</fullName>
    </submittedName>
</protein>
<feature type="domain" description="Glycosyltransferase 2-like" evidence="1">
    <location>
        <begin position="467"/>
        <end position="625"/>
    </location>
</feature>